<comment type="pathway">
    <text evidence="1 8">Sulfur metabolism; hydrogen sulfide biosynthesis; sulfite from sulfate: step 1/3.</text>
</comment>
<dbReference type="NCBIfam" id="TIGR00339">
    <property type="entry name" value="sopT"/>
    <property type="match status" value="1"/>
</dbReference>
<dbReference type="GeneID" id="66778072"/>
<comment type="similarity">
    <text evidence="6 8">Belongs to the sulfate adenylyltransferase family.</text>
</comment>
<evidence type="ECO:0000313" key="11">
    <source>
        <dbReference type="EMBL" id="PTK58227.1"/>
    </source>
</evidence>
<dbReference type="NCBIfam" id="NF003166">
    <property type="entry name" value="PRK04149.1"/>
    <property type="match status" value="1"/>
</dbReference>
<dbReference type="Pfam" id="PF01747">
    <property type="entry name" value="ATP-sulfurylase"/>
    <property type="match status" value="1"/>
</dbReference>
<dbReference type="Proteomes" id="UP000240400">
    <property type="component" value="Unassembled WGS sequence"/>
</dbReference>
<evidence type="ECO:0000256" key="5">
    <source>
        <dbReference type="ARBA" id="ARBA00022840"/>
    </source>
</evidence>
<keyword evidence="5 8" id="KW-0067">ATP-binding</keyword>
<dbReference type="InterPro" id="IPR020792">
    <property type="entry name" value="SO4_adenylyltransferase_pro"/>
</dbReference>
<dbReference type="RefSeq" id="WP_096811116.1">
    <property type="nucleotide sequence ID" value="NZ_CANMJG010000004.1"/>
</dbReference>
<organism evidence="11 12">
    <name type="scientific">Staphylococcus nepalensis</name>
    <dbReference type="NCBI Taxonomy" id="214473"/>
    <lineage>
        <taxon>Bacteria</taxon>
        <taxon>Bacillati</taxon>
        <taxon>Bacillota</taxon>
        <taxon>Bacilli</taxon>
        <taxon>Bacillales</taxon>
        <taxon>Staphylococcaceae</taxon>
        <taxon>Staphylococcus</taxon>
    </lineage>
</organism>
<reference evidence="11 12" key="1">
    <citation type="journal article" date="2016" name="Front. Microbiol.">
        <title>Comprehensive Phylogenetic Analysis of Bovine Non-aureus Staphylococci Species Based on Whole-Genome Sequencing.</title>
        <authorList>
            <person name="Naushad S."/>
            <person name="Barkema H.W."/>
            <person name="Luby C."/>
            <person name="Condas L.A."/>
            <person name="Nobrega D.B."/>
            <person name="Carson D.A."/>
            <person name="De Buck J."/>
        </authorList>
    </citation>
    <scope>NUCLEOTIDE SEQUENCE [LARGE SCALE GENOMIC DNA]</scope>
    <source>
        <strain evidence="11 12">SNUC 4337</strain>
    </source>
</reference>
<dbReference type="Gene3D" id="3.10.400.10">
    <property type="entry name" value="Sulfate adenylyltransferase"/>
    <property type="match status" value="1"/>
</dbReference>
<dbReference type="InterPro" id="IPR024951">
    <property type="entry name" value="Sulfurylase_cat_dom"/>
</dbReference>
<evidence type="ECO:0000256" key="2">
    <source>
        <dbReference type="ARBA" id="ARBA00022679"/>
    </source>
</evidence>
<dbReference type="EMBL" id="PZHR01000059">
    <property type="protein sequence ID" value="PTK58227.1"/>
    <property type="molecule type" value="Genomic_DNA"/>
</dbReference>
<evidence type="ECO:0000259" key="10">
    <source>
        <dbReference type="Pfam" id="PF14306"/>
    </source>
</evidence>
<comment type="catalytic activity">
    <reaction evidence="7 8">
        <text>sulfate + ATP + H(+) = adenosine 5'-phosphosulfate + diphosphate</text>
        <dbReference type="Rhea" id="RHEA:18133"/>
        <dbReference type="ChEBI" id="CHEBI:15378"/>
        <dbReference type="ChEBI" id="CHEBI:16189"/>
        <dbReference type="ChEBI" id="CHEBI:30616"/>
        <dbReference type="ChEBI" id="CHEBI:33019"/>
        <dbReference type="ChEBI" id="CHEBI:58243"/>
        <dbReference type="EC" id="2.7.7.4"/>
    </reaction>
</comment>
<evidence type="ECO:0000256" key="4">
    <source>
        <dbReference type="ARBA" id="ARBA00022741"/>
    </source>
</evidence>
<proteinExistence type="inferred from homology"/>
<dbReference type="KEGG" id="snl:BJD96_13495"/>
<dbReference type="EC" id="2.7.7.4" evidence="8"/>
<dbReference type="Pfam" id="PF14306">
    <property type="entry name" value="PUA_2"/>
    <property type="match status" value="1"/>
</dbReference>
<dbReference type="PANTHER" id="PTHR43509:SF1">
    <property type="entry name" value="SULFATE ADENYLYLTRANSFERASE"/>
    <property type="match status" value="1"/>
</dbReference>
<dbReference type="HAMAP" id="MF_00066">
    <property type="entry name" value="Sulf_adenylyltr"/>
    <property type="match status" value="1"/>
</dbReference>
<dbReference type="GO" id="GO:0000103">
    <property type="term" value="P:sulfate assimilation"/>
    <property type="evidence" value="ECO:0007669"/>
    <property type="project" value="UniProtKB-UniRule"/>
</dbReference>
<dbReference type="SUPFAM" id="SSF88697">
    <property type="entry name" value="PUA domain-like"/>
    <property type="match status" value="1"/>
</dbReference>
<dbReference type="SUPFAM" id="SSF52374">
    <property type="entry name" value="Nucleotidylyl transferase"/>
    <property type="match status" value="1"/>
</dbReference>
<gene>
    <name evidence="8 11" type="primary">sat</name>
    <name evidence="11" type="ORF">BUZ61_10155</name>
</gene>
<name>A0A291JMX9_9STAP</name>
<dbReference type="InterPro" id="IPR014729">
    <property type="entry name" value="Rossmann-like_a/b/a_fold"/>
</dbReference>
<evidence type="ECO:0000259" key="9">
    <source>
        <dbReference type="Pfam" id="PF01747"/>
    </source>
</evidence>
<keyword evidence="2 8" id="KW-0808">Transferase</keyword>
<evidence type="ECO:0000256" key="6">
    <source>
        <dbReference type="ARBA" id="ARBA00037980"/>
    </source>
</evidence>
<dbReference type="CDD" id="cd00517">
    <property type="entry name" value="ATPS"/>
    <property type="match status" value="1"/>
</dbReference>
<evidence type="ECO:0000256" key="8">
    <source>
        <dbReference type="HAMAP-Rule" id="MF_00066"/>
    </source>
</evidence>
<dbReference type="PANTHER" id="PTHR43509">
    <property type="match status" value="1"/>
</dbReference>
<dbReference type="UniPathway" id="UPA00140">
    <property type="reaction ID" value="UER00204"/>
</dbReference>
<dbReference type="GO" id="GO:0004781">
    <property type="term" value="F:sulfate adenylyltransferase (ATP) activity"/>
    <property type="evidence" value="ECO:0007669"/>
    <property type="project" value="UniProtKB-UniRule"/>
</dbReference>
<sequence>MSLINEKQQATIQPHGGLLVNREVSGTAREQLIKEAENLEPITLNSWSLSDLELIAIGGFSPLTGFMKEADYTKVVEDLHLENGLVWSIPITLPITTEQSQNLNIGSRIALYGEDDVLYGVLDLEEKYTYDKQKEAQLVYGTTDVDHPGVKKVYEKGDVYLAGPIYLLNRPKHDEFVDYHLDPSETRQLFSDLGWKTVVGFQTRNPVHRAHEYIQKAALEAVDGLLLNPLVGETKSDDIPAAVRMESYQVILKKYYPENKTRLVIYPAAMRYAGPREAILHATVRKNYGCTHFIVGRDHAGVGNYYGTYEAQALISKYEAELGIRILKFEHAFYCKTCENMATAKTCPHDASEHLHLSGTKVREKLKKGESLPKEFSRPEVAEVLINGLKE</sequence>
<dbReference type="InterPro" id="IPR002650">
    <property type="entry name" value="Sulphate_adenylyltransferase"/>
</dbReference>
<dbReference type="AlphaFoldDB" id="A0A291JMX9"/>
<dbReference type="InterPro" id="IPR015947">
    <property type="entry name" value="PUA-like_sf"/>
</dbReference>
<protein>
    <recommendedName>
        <fullName evidence="8">Sulfate adenylyltransferase</fullName>
        <ecNumber evidence="8">2.7.7.4</ecNumber>
    </recommendedName>
    <alternativeName>
        <fullName evidence="8">ATP-sulfurylase</fullName>
    </alternativeName>
    <alternativeName>
        <fullName evidence="8">Sulfate adenylate transferase</fullName>
        <shortName evidence="8">SAT</shortName>
    </alternativeName>
</protein>
<dbReference type="OrthoDB" id="9804504at2"/>
<accession>A0A291JMX9</accession>
<evidence type="ECO:0000256" key="3">
    <source>
        <dbReference type="ARBA" id="ARBA00022695"/>
    </source>
</evidence>
<comment type="caution">
    <text evidence="11">The sequence shown here is derived from an EMBL/GenBank/DDBJ whole genome shotgun (WGS) entry which is preliminary data.</text>
</comment>
<evidence type="ECO:0000256" key="7">
    <source>
        <dbReference type="ARBA" id="ARBA00049370"/>
    </source>
</evidence>
<evidence type="ECO:0000313" key="12">
    <source>
        <dbReference type="Proteomes" id="UP000240400"/>
    </source>
</evidence>
<keyword evidence="3 8" id="KW-0548">Nucleotidyltransferase</keyword>
<dbReference type="Gene3D" id="3.40.50.620">
    <property type="entry name" value="HUPs"/>
    <property type="match status" value="1"/>
</dbReference>
<feature type="domain" description="Sulphate adenylyltransferase catalytic" evidence="9">
    <location>
        <begin position="178"/>
        <end position="386"/>
    </location>
</feature>
<feature type="domain" description="ATP-sulfurylase PUA-like" evidence="10">
    <location>
        <begin position="12"/>
        <end position="170"/>
    </location>
</feature>
<dbReference type="InterPro" id="IPR025980">
    <property type="entry name" value="ATP-Sase_PUA-like_dom"/>
</dbReference>
<evidence type="ECO:0000256" key="1">
    <source>
        <dbReference type="ARBA" id="ARBA00005048"/>
    </source>
</evidence>
<keyword evidence="4 8" id="KW-0547">Nucleotide-binding</keyword>
<dbReference type="GO" id="GO:0005524">
    <property type="term" value="F:ATP binding"/>
    <property type="evidence" value="ECO:0007669"/>
    <property type="project" value="UniProtKB-KW"/>
</dbReference>
<dbReference type="GO" id="GO:0070814">
    <property type="term" value="P:hydrogen sulfide biosynthetic process"/>
    <property type="evidence" value="ECO:0007669"/>
    <property type="project" value="UniProtKB-UniRule"/>
</dbReference>